<feature type="transmembrane region" description="Helical" evidence="6">
    <location>
        <begin position="100"/>
        <end position="120"/>
    </location>
</feature>
<dbReference type="Pfam" id="PF02361">
    <property type="entry name" value="CbiQ"/>
    <property type="match status" value="1"/>
</dbReference>
<evidence type="ECO:0000313" key="7">
    <source>
        <dbReference type="EMBL" id="AUX39155.1"/>
    </source>
</evidence>
<keyword evidence="4 6" id="KW-1133">Transmembrane helix</keyword>
<evidence type="ECO:0000256" key="4">
    <source>
        <dbReference type="ARBA" id="ARBA00022989"/>
    </source>
</evidence>
<evidence type="ECO:0000313" key="8">
    <source>
        <dbReference type="Proteomes" id="UP000238348"/>
    </source>
</evidence>
<organism evidence="7 8">
    <name type="scientific">Sorangium cellulosum</name>
    <name type="common">Polyangium cellulosum</name>
    <dbReference type="NCBI Taxonomy" id="56"/>
    <lineage>
        <taxon>Bacteria</taxon>
        <taxon>Pseudomonadati</taxon>
        <taxon>Myxococcota</taxon>
        <taxon>Polyangia</taxon>
        <taxon>Polyangiales</taxon>
        <taxon>Polyangiaceae</taxon>
        <taxon>Sorangium</taxon>
    </lineage>
</organism>
<dbReference type="InterPro" id="IPR003339">
    <property type="entry name" value="ABC/ECF_trnsptr_transmembrane"/>
</dbReference>
<keyword evidence="2" id="KW-1003">Cell membrane</keyword>
<name>A0A2L0EIM5_SORCE</name>
<dbReference type="PANTHER" id="PTHR34857">
    <property type="entry name" value="SLL0384 PROTEIN"/>
    <property type="match status" value="1"/>
</dbReference>
<evidence type="ECO:0000256" key="2">
    <source>
        <dbReference type="ARBA" id="ARBA00022475"/>
    </source>
</evidence>
<gene>
    <name evidence="7" type="primary">cbiQ</name>
    <name evidence="7" type="ORF">SOCE26_005370</name>
</gene>
<dbReference type="InterPro" id="IPR051611">
    <property type="entry name" value="ECF_transporter_component"/>
</dbReference>
<evidence type="ECO:0000256" key="5">
    <source>
        <dbReference type="ARBA" id="ARBA00023136"/>
    </source>
</evidence>
<dbReference type="RefSeq" id="WP_104977166.1">
    <property type="nucleotide sequence ID" value="NZ_CP012673.1"/>
</dbReference>
<evidence type="ECO:0000256" key="6">
    <source>
        <dbReference type="SAM" id="Phobius"/>
    </source>
</evidence>
<dbReference type="PANTHER" id="PTHR34857:SF2">
    <property type="entry name" value="SLL0384 PROTEIN"/>
    <property type="match status" value="1"/>
</dbReference>
<dbReference type="Proteomes" id="UP000238348">
    <property type="component" value="Chromosome"/>
</dbReference>
<dbReference type="GO" id="GO:0005886">
    <property type="term" value="C:plasma membrane"/>
    <property type="evidence" value="ECO:0007669"/>
    <property type="project" value="UniProtKB-ARBA"/>
</dbReference>
<keyword evidence="5 6" id="KW-0472">Membrane</keyword>
<evidence type="ECO:0000256" key="3">
    <source>
        <dbReference type="ARBA" id="ARBA00022692"/>
    </source>
</evidence>
<dbReference type="AlphaFoldDB" id="A0A2L0EIM5"/>
<feature type="transmembrane region" description="Helical" evidence="6">
    <location>
        <begin position="229"/>
        <end position="252"/>
    </location>
</feature>
<protein>
    <submittedName>
        <fullName evidence="7">Cobalt ABC transporter permease</fullName>
    </submittedName>
</protein>
<feature type="transmembrane region" description="Helical" evidence="6">
    <location>
        <begin position="57"/>
        <end position="79"/>
    </location>
</feature>
<sequence>MRIDLAARLRDVDPRLRLGAAVAACCVAAGARSVTTPAALLLAACAALRLQGMTAGAILRAFAPPAWIGGIAAALALLLTRGEPLFPDAAFPLGALTREGARAAAAIGARVLAAAAVLRWLAHSAAPAEIDAALAGLGAPAALVELLALARRFAGVLQRAADSAWSAAALRGGFARPVAAARSAGAVAGVVALRTLERSEQAAVAMQLRGYRGQLPVAAPRPSAPAANLAFTAAALAALTLSVAAGIGAGAAR</sequence>
<dbReference type="EMBL" id="CP012673">
    <property type="protein sequence ID" value="AUX39155.1"/>
    <property type="molecule type" value="Genomic_DNA"/>
</dbReference>
<feature type="transmembrane region" description="Helical" evidence="6">
    <location>
        <begin position="132"/>
        <end position="150"/>
    </location>
</feature>
<reference evidence="7 8" key="1">
    <citation type="submission" date="2015-09" db="EMBL/GenBank/DDBJ databases">
        <title>Sorangium comparison.</title>
        <authorList>
            <person name="Zaburannyi N."/>
            <person name="Bunk B."/>
            <person name="Overmann J."/>
            <person name="Mueller R."/>
        </authorList>
    </citation>
    <scope>NUCLEOTIDE SEQUENCE [LARGE SCALE GENOMIC DNA]</scope>
    <source>
        <strain evidence="7 8">So ce26</strain>
    </source>
</reference>
<keyword evidence="3 6" id="KW-0812">Transmembrane</keyword>
<proteinExistence type="predicted"/>
<comment type="subcellular location">
    <subcellularLocation>
        <location evidence="1">Membrane</location>
        <topology evidence="1">Multi-pass membrane protein</topology>
    </subcellularLocation>
</comment>
<accession>A0A2L0EIM5</accession>
<evidence type="ECO:0000256" key="1">
    <source>
        <dbReference type="ARBA" id="ARBA00004141"/>
    </source>
</evidence>